<evidence type="ECO:0000256" key="1">
    <source>
        <dbReference type="SAM" id="Phobius"/>
    </source>
</evidence>
<dbReference type="Gene3D" id="1.20.140.150">
    <property type="match status" value="1"/>
</dbReference>
<feature type="transmembrane region" description="Helical" evidence="1">
    <location>
        <begin position="196"/>
        <end position="225"/>
    </location>
</feature>
<sequence>MMMVIPVSSHKLIKIRKVNRKNLTKLALRCSFAACTVNLVGSFSNHWLYTSEVLQYYQPNNTRRDSSDINVYFKNATIGPFKFCWLDPATPYHCVPVSYLQYEDPGDVTTSVQQSMRRSFPLMIMGIVLDVLGFCLSVLSYRLPNPYKSLLFASIVHINTGIVNFACIIVFMSSLSKEVGNKIYPASEFDEPLFHFHYGFSFLLIKASFLLTESAAAFSIVVYMAKRDERTFNRYKLKSLLTFAMVGQVYHELYKLHDCSIRYNFQINS</sequence>
<dbReference type="GO" id="GO:0098943">
    <property type="term" value="P:neurotransmitter receptor transport, postsynaptic endosome to lysosome"/>
    <property type="evidence" value="ECO:0007669"/>
    <property type="project" value="TreeGrafter"/>
</dbReference>
<dbReference type="AlphaFoldDB" id="A0A2A2KU46"/>
<reference evidence="2 3" key="1">
    <citation type="journal article" date="2017" name="Curr. Biol.">
        <title>Genome architecture and evolution of a unichromosomal asexual nematode.</title>
        <authorList>
            <person name="Fradin H."/>
            <person name="Zegar C."/>
            <person name="Gutwein M."/>
            <person name="Lucas J."/>
            <person name="Kovtun M."/>
            <person name="Corcoran D."/>
            <person name="Baugh L.R."/>
            <person name="Kiontke K."/>
            <person name="Gunsalus K."/>
            <person name="Fitch D.H."/>
            <person name="Piano F."/>
        </authorList>
    </citation>
    <scope>NUCLEOTIDE SEQUENCE [LARGE SCALE GENOMIC DNA]</scope>
    <source>
        <strain evidence="2">PF1309</strain>
    </source>
</reference>
<dbReference type="OrthoDB" id="9990458at2759"/>
<dbReference type="GO" id="GO:0016247">
    <property type="term" value="F:channel regulator activity"/>
    <property type="evidence" value="ECO:0007669"/>
    <property type="project" value="TreeGrafter"/>
</dbReference>
<protein>
    <submittedName>
        <fullName evidence="2">Uncharacterized protein</fullName>
    </submittedName>
</protein>
<dbReference type="GO" id="GO:0019226">
    <property type="term" value="P:transmission of nerve impulse"/>
    <property type="evidence" value="ECO:0007669"/>
    <property type="project" value="TreeGrafter"/>
</dbReference>
<proteinExistence type="predicted"/>
<evidence type="ECO:0000313" key="2">
    <source>
        <dbReference type="EMBL" id="PAV77399.1"/>
    </source>
</evidence>
<evidence type="ECO:0000313" key="3">
    <source>
        <dbReference type="Proteomes" id="UP000218231"/>
    </source>
</evidence>
<dbReference type="GO" id="GO:0005245">
    <property type="term" value="F:voltage-gated calcium channel activity"/>
    <property type="evidence" value="ECO:0007669"/>
    <property type="project" value="TreeGrafter"/>
</dbReference>
<dbReference type="PANTHER" id="PTHR12107">
    <property type="entry name" value="VOLTAGE-DEPENDENT CALCIUM CHANNEL GAMMA SUBUNIT"/>
    <property type="match status" value="1"/>
</dbReference>
<accession>A0A2A2KU46</accession>
<gene>
    <name evidence="2" type="ORF">WR25_18767</name>
</gene>
<dbReference type="GO" id="GO:0098839">
    <property type="term" value="C:postsynaptic density membrane"/>
    <property type="evidence" value="ECO:0007669"/>
    <property type="project" value="TreeGrafter"/>
</dbReference>
<keyword evidence="1" id="KW-1133">Transmembrane helix</keyword>
<dbReference type="EMBL" id="LIAE01007709">
    <property type="protein sequence ID" value="PAV77399.1"/>
    <property type="molecule type" value="Genomic_DNA"/>
</dbReference>
<dbReference type="GO" id="GO:0099590">
    <property type="term" value="P:neurotransmitter receptor internalization"/>
    <property type="evidence" value="ECO:0007669"/>
    <property type="project" value="TreeGrafter"/>
</dbReference>
<keyword evidence="1" id="KW-0812">Transmembrane</keyword>
<dbReference type="GO" id="GO:0098970">
    <property type="term" value="P:postsynaptic neurotransmitter receptor diffusion trapping"/>
    <property type="evidence" value="ECO:0007669"/>
    <property type="project" value="TreeGrafter"/>
</dbReference>
<dbReference type="Proteomes" id="UP000218231">
    <property type="component" value="Unassembled WGS sequence"/>
</dbReference>
<comment type="caution">
    <text evidence="2">The sequence shown here is derived from an EMBL/GenBank/DDBJ whole genome shotgun (WGS) entry which is preliminary data.</text>
</comment>
<keyword evidence="3" id="KW-1185">Reference proteome</keyword>
<dbReference type="GO" id="GO:0051968">
    <property type="term" value="P:positive regulation of synaptic transmission, glutamatergic"/>
    <property type="evidence" value="ECO:0007669"/>
    <property type="project" value="TreeGrafter"/>
</dbReference>
<feature type="transmembrane region" description="Helical" evidence="1">
    <location>
        <begin position="120"/>
        <end position="139"/>
    </location>
</feature>
<dbReference type="InterPro" id="IPR051072">
    <property type="entry name" value="CACNG_subunit"/>
</dbReference>
<organism evidence="2 3">
    <name type="scientific">Diploscapter pachys</name>
    <dbReference type="NCBI Taxonomy" id="2018661"/>
    <lineage>
        <taxon>Eukaryota</taxon>
        <taxon>Metazoa</taxon>
        <taxon>Ecdysozoa</taxon>
        <taxon>Nematoda</taxon>
        <taxon>Chromadorea</taxon>
        <taxon>Rhabditida</taxon>
        <taxon>Rhabditina</taxon>
        <taxon>Rhabditomorpha</taxon>
        <taxon>Rhabditoidea</taxon>
        <taxon>Rhabditidae</taxon>
        <taxon>Diploscapter</taxon>
    </lineage>
</organism>
<dbReference type="GO" id="GO:0032281">
    <property type="term" value="C:AMPA glutamate receptor complex"/>
    <property type="evidence" value="ECO:0007669"/>
    <property type="project" value="TreeGrafter"/>
</dbReference>
<keyword evidence="1" id="KW-0472">Membrane</keyword>
<dbReference type="STRING" id="2018661.A0A2A2KU46"/>
<name>A0A2A2KU46_9BILA</name>
<dbReference type="PANTHER" id="PTHR12107:SF0">
    <property type="entry name" value="STARGAZIN (MAMMALIAN CALCIUM CHANNEL) HOMOLOG"/>
    <property type="match status" value="1"/>
</dbReference>
<feature type="transmembrane region" description="Helical" evidence="1">
    <location>
        <begin position="151"/>
        <end position="176"/>
    </location>
</feature>